<dbReference type="RefSeq" id="WP_142593653.1">
    <property type="nucleotide sequence ID" value="NZ_CABFWF030000014.1"/>
</dbReference>
<comment type="function">
    <text evidence="9">Part of the tripartite ATP-independent periplasmic (TRAP) transport system.</text>
</comment>
<reference evidence="11 12" key="1">
    <citation type="submission" date="2020-11" db="EMBL/GenBank/DDBJ databases">
        <authorList>
            <person name="Lassalle F."/>
        </authorList>
    </citation>
    <scope>NUCLEOTIDE SEQUENCE [LARGE SCALE GENOMIC DNA]</scope>
    <source>
        <strain evidence="11 12">JC140</strain>
    </source>
</reference>
<comment type="caution">
    <text evidence="11">The sequence shown here is derived from an EMBL/GenBank/DDBJ whole genome shotgun (WGS) entry which is preliminary data.</text>
</comment>
<evidence type="ECO:0000256" key="4">
    <source>
        <dbReference type="ARBA" id="ARBA00022519"/>
    </source>
</evidence>
<keyword evidence="7 9" id="KW-0472">Membrane</keyword>
<evidence type="ECO:0000313" key="11">
    <source>
        <dbReference type="EMBL" id="CAD7049973.1"/>
    </source>
</evidence>
<dbReference type="InterPro" id="IPR055348">
    <property type="entry name" value="DctQ"/>
</dbReference>
<evidence type="ECO:0000259" key="10">
    <source>
        <dbReference type="Pfam" id="PF04290"/>
    </source>
</evidence>
<protein>
    <recommendedName>
        <fullName evidence="9">TRAP transporter small permease protein</fullName>
    </recommendedName>
</protein>
<keyword evidence="12" id="KW-1185">Reference proteome</keyword>
<name>A0ABM8PV15_9HYPH</name>
<evidence type="ECO:0000256" key="8">
    <source>
        <dbReference type="ARBA" id="ARBA00038436"/>
    </source>
</evidence>
<keyword evidence="2 9" id="KW-0813">Transport</keyword>
<keyword evidence="4 9" id="KW-0997">Cell inner membrane</keyword>
<evidence type="ECO:0000256" key="5">
    <source>
        <dbReference type="ARBA" id="ARBA00022692"/>
    </source>
</evidence>
<keyword evidence="6 9" id="KW-1133">Transmembrane helix</keyword>
<proteinExistence type="inferred from homology"/>
<comment type="similarity">
    <text evidence="8 9">Belongs to the TRAP transporter small permease family.</text>
</comment>
<comment type="caution">
    <text evidence="9">Lacks conserved residue(s) required for the propagation of feature annotation.</text>
</comment>
<dbReference type="Pfam" id="PF04290">
    <property type="entry name" value="DctQ"/>
    <property type="match status" value="1"/>
</dbReference>
<evidence type="ECO:0000256" key="6">
    <source>
        <dbReference type="ARBA" id="ARBA00022989"/>
    </source>
</evidence>
<feature type="transmembrane region" description="Helical" evidence="9">
    <location>
        <begin position="42"/>
        <end position="67"/>
    </location>
</feature>
<evidence type="ECO:0000256" key="7">
    <source>
        <dbReference type="ARBA" id="ARBA00023136"/>
    </source>
</evidence>
<evidence type="ECO:0000256" key="2">
    <source>
        <dbReference type="ARBA" id="ARBA00022448"/>
    </source>
</evidence>
<evidence type="ECO:0000256" key="3">
    <source>
        <dbReference type="ARBA" id="ARBA00022475"/>
    </source>
</evidence>
<dbReference type="EMBL" id="CABFWF030000014">
    <property type="protein sequence ID" value="CAD7049973.1"/>
    <property type="molecule type" value="Genomic_DNA"/>
</dbReference>
<dbReference type="PANTHER" id="PTHR35011">
    <property type="entry name" value="2,3-DIKETO-L-GULONATE TRAP TRANSPORTER SMALL PERMEASE PROTEIN YIAM"/>
    <property type="match status" value="1"/>
</dbReference>
<sequence length="171" mass="18755">MPFISRLADKLSQALAFLGAVGVLAMMVHVCADVLSRTLTGASLPATVEIVSYYYMVLVAFLPLAWVERRNAMISVELIEFLLTPRWRQLSDMSIAIFAVAAYAVMAHASWLTAVKNYETGTFVVALQTKIITWPGYFLPPAGFALAAVVMVIRLLDLIAGNRRDGEETEA</sequence>
<accession>A0ABM8PV15</accession>
<feature type="transmembrane region" description="Helical" evidence="9">
    <location>
        <begin position="134"/>
        <end position="156"/>
    </location>
</feature>
<organism evidence="11 12">
    <name type="scientific">Pseudorhizobium endolithicum</name>
    <dbReference type="NCBI Taxonomy" id="1191678"/>
    <lineage>
        <taxon>Bacteria</taxon>
        <taxon>Pseudomonadati</taxon>
        <taxon>Pseudomonadota</taxon>
        <taxon>Alphaproteobacteria</taxon>
        <taxon>Hyphomicrobiales</taxon>
        <taxon>Rhizobiaceae</taxon>
        <taxon>Rhizobium/Agrobacterium group</taxon>
        <taxon>Pseudorhizobium</taxon>
    </lineage>
</organism>
<dbReference type="PANTHER" id="PTHR35011:SF10">
    <property type="entry name" value="TRAP TRANSPORTER SMALL PERMEASE PROTEIN"/>
    <property type="match status" value="1"/>
</dbReference>
<evidence type="ECO:0000256" key="1">
    <source>
        <dbReference type="ARBA" id="ARBA00004429"/>
    </source>
</evidence>
<keyword evidence="3" id="KW-1003">Cell membrane</keyword>
<keyword evidence="5 9" id="KW-0812">Transmembrane</keyword>
<feature type="transmembrane region" description="Helical" evidence="9">
    <location>
        <begin position="95"/>
        <end position="114"/>
    </location>
</feature>
<comment type="subcellular location">
    <subcellularLocation>
        <location evidence="1 9">Cell inner membrane</location>
        <topology evidence="1 9">Multi-pass membrane protein</topology>
    </subcellularLocation>
</comment>
<comment type="subunit">
    <text evidence="9">The complex comprises the extracytoplasmic solute receptor protein and the two transmembrane proteins.</text>
</comment>
<evidence type="ECO:0000313" key="12">
    <source>
        <dbReference type="Proteomes" id="UP000606921"/>
    </source>
</evidence>
<gene>
    <name evidence="11" type="ORF">REJC140_01580</name>
</gene>
<feature type="domain" description="Tripartite ATP-independent periplasmic transporters DctQ component" evidence="10">
    <location>
        <begin position="26"/>
        <end position="159"/>
    </location>
</feature>
<dbReference type="Proteomes" id="UP000606921">
    <property type="component" value="Unassembled WGS sequence"/>
</dbReference>
<evidence type="ECO:0000256" key="9">
    <source>
        <dbReference type="RuleBase" id="RU369079"/>
    </source>
</evidence>
<dbReference type="InterPro" id="IPR007387">
    <property type="entry name" value="TRAP_DctQ"/>
</dbReference>